<dbReference type="STRING" id="133383.A0A1R0H1W7"/>
<sequence>MPDLLNFPNRQFPDLSLRQNESVRSNSRSHKLKAVKDNSDAPLPALPSTSNVKSFLDSKQSKQLDLTLKALSNLNDEDIESDGGYNTMDNEHNDPPISNSGDNSSREKKGGKNQRLGVRSLAKTRSDLDTKSPNSSNVEGSQNKDGDIKVLEKDSPITSNQRETRFHILEQILIGNESRYLYPNERIPKDSENTHIWTLFVRKGQNSSNLEKYIKKVRVFLHPSYRPNDVVDIVMPPFELERPGNKPVNLVHILKLDDTFSTKKVLGTQQIVDLELNKIFDSKLPNDGHTIKRKSSLSGTNLFNKSKINSKKGKINIQNDHLIQSENYHIHEDDLSKKKNSSRINPPKPSNSSDLNKSALEPIIPKEIIKEEHQIQEIYSDLTQKINNISNAELNNIEEIDVPIEIDGLELPPLGSDFDSKNKPYTIDGKFKLKVMDLNINQLQIESLLPPILEIKKEIDEVDVKDNEDDKDDKDKLAKTPEVKIAKKLKDYRETQLDCENLERIISYTTYKRPIKIQNNCFIKTFFELILKYIPIISVENDPLVNKTTIIDIKPSKPEHKWKKSHKFKYVPATGVSEYENVWTLGHRLSVISQISNIIYKFLKKSFSESSVSEFEIEITPELYSDPDEFLSCIMECLDDLSVTETDVEKIVFKILLMKSDELTETVKLFRELLQLGNGIKLCKWIIDHGFVDISGDYKRPVFDDRNDELEEFPECTDTPEKIIENENKNDTTTLPDIQLELPMANKVAETCNTTASGSEGTKSGDISAFPSEIVEKNNAISQITELERDESFTSKKSVGLSIYELELYCKNCGILVVNDFSKLFSTMKINLDLFLSTSKISSNEKLKKIGELDKEFDVNQLLFCSPECQSIWQPGINMSNDIGNFGSYSSMSSALSLFNMYPHISQGNEDIREIFNDGVHPLGILDNHSNEVIAPSLCLSNSKLSKSKNGDDEEDEDIVIVDDVPEDSNNELSSKERKQMAKLTSKIRSQVMKIFSKTEGGEEINKEIRYKANCIDWIWETLRPLELPTTQAARVSLTNYNNQNLRYFSRINELDASAMEQRLIVGHLFFVLATAFLKKMISKSIKHALSLQFAREKVETSANDTNSNASITSHDIDHEPEIDNNVKKDNIIKDAHKIMLLPTHILHVLKTNPNNFDFITNMFMGE</sequence>
<dbReference type="Pfam" id="PF03366">
    <property type="entry name" value="YEATS"/>
    <property type="match status" value="1"/>
</dbReference>
<protein>
    <submittedName>
        <fullName evidence="5">YEATS domain-containing protein 2</fullName>
    </submittedName>
</protein>
<proteinExistence type="predicted"/>
<dbReference type="InterPro" id="IPR038704">
    <property type="entry name" value="YEAST_sf"/>
</dbReference>
<feature type="compositionally biased region" description="Basic and acidic residues" evidence="3">
    <location>
        <begin position="142"/>
        <end position="155"/>
    </location>
</feature>
<dbReference type="GO" id="GO:0005634">
    <property type="term" value="C:nucleus"/>
    <property type="evidence" value="ECO:0007669"/>
    <property type="project" value="UniProtKB-SubCell"/>
</dbReference>
<dbReference type="Gene3D" id="2.60.40.1970">
    <property type="entry name" value="YEATS domain"/>
    <property type="match status" value="1"/>
</dbReference>
<feature type="region of interest" description="Disordered" evidence="3">
    <location>
        <begin position="76"/>
        <end position="156"/>
    </location>
</feature>
<feature type="region of interest" description="Disordered" evidence="3">
    <location>
        <begin position="1"/>
        <end position="59"/>
    </location>
</feature>
<dbReference type="GO" id="GO:0006355">
    <property type="term" value="P:regulation of DNA-templated transcription"/>
    <property type="evidence" value="ECO:0007669"/>
    <property type="project" value="InterPro"/>
</dbReference>
<feature type="compositionally biased region" description="Polar residues" evidence="3">
    <location>
        <begin position="47"/>
        <end position="59"/>
    </location>
</feature>
<dbReference type="InterPro" id="IPR005033">
    <property type="entry name" value="YEATS"/>
</dbReference>
<dbReference type="EMBL" id="LSSL01001058">
    <property type="protein sequence ID" value="OLY83122.1"/>
    <property type="molecule type" value="Genomic_DNA"/>
</dbReference>
<reference evidence="5 6" key="1">
    <citation type="journal article" date="2016" name="Mol. Biol. Evol.">
        <title>Genome-Wide Survey of Gut Fungi (Harpellales) Reveals the First Horizontally Transferred Ubiquitin Gene from a Mosquito Host.</title>
        <authorList>
            <person name="Wang Y."/>
            <person name="White M.M."/>
            <person name="Kvist S."/>
            <person name="Moncalvo J.M."/>
        </authorList>
    </citation>
    <scope>NUCLEOTIDE SEQUENCE [LARGE SCALE GENOMIC DNA]</scope>
    <source>
        <strain evidence="5 6">ALG-7-W6</strain>
    </source>
</reference>
<evidence type="ECO:0000313" key="5">
    <source>
        <dbReference type="EMBL" id="OLY83122.1"/>
    </source>
</evidence>
<feature type="region of interest" description="Disordered" evidence="3">
    <location>
        <begin position="333"/>
        <end position="357"/>
    </location>
</feature>
<dbReference type="Proteomes" id="UP000187455">
    <property type="component" value="Unassembled WGS sequence"/>
</dbReference>
<name>A0A1R0H1W7_9FUNG</name>
<feature type="domain" description="YEATS" evidence="4">
    <location>
        <begin position="162"/>
        <end position="300"/>
    </location>
</feature>
<comment type="caution">
    <text evidence="5">The sequence shown here is derived from an EMBL/GenBank/DDBJ whole genome shotgun (WGS) entry which is preliminary data.</text>
</comment>
<gene>
    <name evidence="5" type="ORF">AYI68_g2742</name>
</gene>
<dbReference type="PANTHER" id="PTHR23195">
    <property type="entry name" value="YEATS DOMAIN"/>
    <property type="match status" value="1"/>
</dbReference>
<dbReference type="AlphaFoldDB" id="A0A1R0H1W7"/>
<feature type="compositionally biased region" description="Polar residues" evidence="3">
    <location>
        <begin position="131"/>
        <end position="141"/>
    </location>
</feature>
<dbReference type="PROSITE" id="PS51037">
    <property type="entry name" value="YEATS"/>
    <property type="match status" value="1"/>
</dbReference>
<dbReference type="InterPro" id="IPR055129">
    <property type="entry name" value="YEATS_dom"/>
</dbReference>
<evidence type="ECO:0000313" key="6">
    <source>
        <dbReference type="Proteomes" id="UP000187455"/>
    </source>
</evidence>
<dbReference type="OrthoDB" id="1741717at2759"/>
<evidence type="ECO:0000256" key="1">
    <source>
        <dbReference type="ARBA" id="ARBA00023242"/>
    </source>
</evidence>
<organism evidence="5 6">
    <name type="scientific">Smittium mucronatum</name>
    <dbReference type="NCBI Taxonomy" id="133383"/>
    <lineage>
        <taxon>Eukaryota</taxon>
        <taxon>Fungi</taxon>
        <taxon>Fungi incertae sedis</taxon>
        <taxon>Zoopagomycota</taxon>
        <taxon>Kickxellomycotina</taxon>
        <taxon>Harpellomycetes</taxon>
        <taxon>Harpellales</taxon>
        <taxon>Legeriomycetaceae</taxon>
        <taxon>Smittium</taxon>
    </lineage>
</organism>
<keyword evidence="6" id="KW-1185">Reference proteome</keyword>
<evidence type="ECO:0000256" key="3">
    <source>
        <dbReference type="SAM" id="MobiDB-lite"/>
    </source>
</evidence>
<dbReference type="GO" id="GO:0000785">
    <property type="term" value="C:chromatin"/>
    <property type="evidence" value="ECO:0007669"/>
    <property type="project" value="UniProtKB-ARBA"/>
</dbReference>
<evidence type="ECO:0000259" key="4">
    <source>
        <dbReference type="PROSITE" id="PS51037"/>
    </source>
</evidence>
<comment type="subcellular location">
    <subcellularLocation>
        <location evidence="2">Nucleus</location>
    </subcellularLocation>
</comment>
<accession>A0A1R0H1W7</accession>
<keyword evidence="1 2" id="KW-0539">Nucleus</keyword>
<feature type="compositionally biased region" description="Polar residues" evidence="3">
    <location>
        <begin position="17"/>
        <end position="26"/>
    </location>
</feature>
<evidence type="ECO:0000256" key="2">
    <source>
        <dbReference type="PROSITE-ProRule" id="PRU00376"/>
    </source>
</evidence>